<evidence type="ECO:0000313" key="1">
    <source>
        <dbReference type="EMBL" id="KAJ8878923.1"/>
    </source>
</evidence>
<protein>
    <submittedName>
        <fullName evidence="1">Uncharacterized protein</fullName>
    </submittedName>
</protein>
<organism evidence="1 2">
    <name type="scientific">Dryococelus australis</name>
    <dbReference type="NCBI Taxonomy" id="614101"/>
    <lineage>
        <taxon>Eukaryota</taxon>
        <taxon>Metazoa</taxon>
        <taxon>Ecdysozoa</taxon>
        <taxon>Arthropoda</taxon>
        <taxon>Hexapoda</taxon>
        <taxon>Insecta</taxon>
        <taxon>Pterygota</taxon>
        <taxon>Neoptera</taxon>
        <taxon>Polyneoptera</taxon>
        <taxon>Phasmatodea</taxon>
        <taxon>Verophasmatodea</taxon>
        <taxon>Anareolatae</taxon>
        <taxon>Phasmatidae</taxon>
        <taxon>Eurycanthinae</taxon>
        <taxon>Dryococelus</taxon>
    </lineage>
</organism>
<feature type="non-terminal residue" evidence="1">
    <location>
        <position position="64"/>
    </location>
</feature>
<dbReference type="EMBL" id="JARBHB010000007">
    <property type="protein sequence ID" value="KAJ8878923.1"/>
    <property type="molecule type" value="Genomic_DNA"/>
</dbReference>
<comment type="caution">
    <text evidence="1">The sequence shown here is derived from an EMBL/GenBank/DDBJ whole genome shotgun (WGS) entry which is preliminary data.</text>
</comment>
<dbReference type="Proteomes" id="UP001159363">
    <property type="component" value="Chromosome 6"/>
</dbReference>
<sequence length="64" mass="7561">MEDIRFQIGLWKASPTREHVITLYNSNAERFVKAENNALLILTTNMTEDTLEKVMRFSTTREVW</sequence>
<keyword evidence="2" id="KW-1185">Reference proteome</keyword>
<gene>
    <name evidence="1" type="ORF">PR048_019526</name>
</gene>
<proteinExistence type="predicted"/>
<accession>A0ABQ9H3Q4</accession>
<evidence type="ECO:0000313" key="2">
    <source>
        <dbReference type="Proteomes" id="UP001159363"/>
    </source>
</evidence>
<reference evidence="1 2" key="1">
    <citation type="submission" date="2023-02" db="EMBL/GenBank/DDBJ databases">
        <title>LHISI_Scaffold_Assembly.</title>
        <authorList>
            <person name="Stuart O.P."/>
            <person name="Cleave R."/>
            <person name="Magrath M.J.L."/>
            <person name="Mikheyev A.S."/>
        </authorList>
    </citation>
    <scope>NUCLEOTIDE SEQUENCE [LARGE SCALE GENOMIC DNA]</scope>
    <source>
        <strain evidence="1">Daus_M_001</strain>
        <tissue evidence="1">Leg muscle</tissue>
    </source>
</reference>
<name>A0ABQ9H3Q4_9NEOP</name>